<accession>A0A395WF97</accession>
<protein>
    <submittedName>
        <fullName evidence="1">Uncharacterized protein</fullName>
    </submittedName>
</protein>
<dbReference type="Proteomes" id="UP000265489">
    <property type="component" value="Unassembled WGS sequence"/>
</dbReference>
<comment type="caution">
    <text evidence="1">The sequence shown here is derived from an EMBL/GenBank/DDBJ whole genome shotgun (WGS) entry which is preliminary data.</text>
</comment>
<dbReference type="AlphaFoldDB" id="A0A395WF97"/>
<organism evidence="1 2">
    <name type="scientific">Holdemanella biformis</name>
    <dbReference type="NCBI Taxonomy" id="1735"/>
    <lineage>
        <taxon>Bacteria</taxon>
        <taxon>Bacillati</taxon>
        <taxon>Bacillota</taxon>
        <taxon>Erysipelotrichia</taxon>
        <taxon>Erysipelotrichales</taxon>
        <taxon>Erysipelotrichaceae</taxon>
        <taxon>Holdemanella</taxon>
    </lineage>
</organism>
<dbReference type="GeneID" id="66579226"/>
<dbReference type="EMBL" id="QRYQ01000001">
    <property type="protein sequence ID" value="RGU94073.1"/>
    <property type="molecule type" value="Genomic_DNA"/>
</dbReference>
<name>A0A395WF97_9FIRM</name>
<dbReference type="RefSeq" id="WP_118324317.1">
    <property type="nucleotide sequence ID" value="NZ_QRYH01000005.1"/>
</dbReference>
<gene>
    <name evidence="1" type="ORF">DWW32_00740</name>
</gene>
<reference evidence="1 2" key="1">
    <citation type="submission" date="2018-08" db="EMBL/GenBank/DDBJ databases">
        <title>A genome reference for cultivated species of the human gut microbiota.</title>
        <authorList>
            <person name="Zou Y."/>
            <person name="Xue W."/>
            <person name="Luo G."/>
        </authorList>
    </citation>
    <scope>NUCLEOTIDE SEQUENCE [LARGE SCALE GENOMIC DNA]</scope>
    <source>
        <strain evidence="1 2">AF15-20</strain>
    </source>
</reference>
<evidence type="ECO:0000313" key="1">
    <source>
        <dbReference type="EMBL" id="RGU94073.1"/>
    </source>
</evidence>
<sequence length="125" mass="14848">MKRIMNKYLLLFLCIFSLVLPTGCEIKEQKQVVVDYQEYHFRNDNLLESHYEKHGKEMGFSSSKEYEMSASDVVNDPDSLHKREKEDGDDVYYKENTNEFVVVSTDGYIRTYFNPDSGKKYFDRQ</sequence>
<evidence type="ECO:0000313" key="2">
    <source>
        <dbReference type="Proteomes" id="UP000265489"/>
    </source>
</evidence>
<proteinExistence type="predicted"/>